<dbReference type="InterPro" id="IPR031343">
    <property type="entry name" value="DUF5105"/>
</dbReference>
<dbReference type="EMBL" id="AP019841">
    <property type="protein sequence ID" value="BBM54340.1"/>
    <property type="molecule type" value="Genomic_DNA"/>
</dbReference>
<feature type="signal peptide" evidence="1">
    <location>
        <begin position="1"/>
        <end position="22"/>
    </location>
</feature>
<dbReference type="PROSITE" id="PS51257">
    <property type="entry name" value="PROKAR_LIPOPROTEIN"/>
    <property type="match status" value="1"/>
</dbReference>
<dbReference type="Pfam" id="PF17118">
    <property type="entry name" value="DUF5105"/>
    <property type="match status" value="1"/>
</dbReference>
<dbReference type="RefSeq" id="WP_060917626.1">
    <property type="nucleotide sequence ID" value="NZ_AP019841.1"/>
</dbReference>
<evidence type="ECO:0000313" key="4">
    <source>
        <dbReference type="EMBL" id="KXB68165.1"/>
    </source>
</evidence>
<dbReference type="PATRIC" id="fig|157687.3.peg.759"/>
<organism evidence="4 5">
    <name type="scientific">Leptotrichia wadei</name>
    <dbReference type="NCBI Taxonomy" id="157687"/>
    <lineage>
        <taxon>Bacteria</taxon>
        <taxon>Fusobacteriati</taxon>
        <taxon>Fusobacteriota</taxon>
        <taxon>Fusobacteriia</taxon>
        <taxon>Fusobacteriales</taxon>
        <taxon>Leptotrichiaceae</taxon>
        <taxon>Leptotrichia</taxon>
    </lineage>
</organism>
<protein>
    <recommendedName>
        <fullName evidence="2">DUF5105 domain-containing protein</fullName>
    </recommendedName>
</protein>
<dbReference type="OrthoDB" id="80906at2"/>
<name>A0A134AKF7_9FUSO</name>
<sequence length="176" mass="20162">MKAKILILLSMLLFVVSCGTHPAQKEFERQMKVIQSGNLSKFGKASGDVTVILDQFSKMYGEGMKKITYKINKVEAKGDTATINVTVKSPDLTPYMSELQNRMSEKLSKAMPKNNEELQNQISELGKEFFNEKFNSKDLKYTEKTLDVKYVKNGKDWEMSDENEEFFKILTFGLMN</sequence>
<dbReference type="STRING" id="157687.HMPREF3180_00763"/>
<evidence type="ECO:0000256" key="1">
    <source>
        <dbReference type="SAM" id="SignalP"/>
    </source>
</evidence>
<reference evidence="3 6" key="3">
    <citation type="submission" date="2019-07" db="EMBL/GenBank/DDBJ databases">
        <title>Complete Genome Sequence of Leptotrichia wadei Strain JMUB3936.</title>
        <authorList>
            <person name="Watanabe S."/>
            <person name="Cui L."/>
        </authorList>
    </citation>
    <scope>NUCLEOTIDE SEQUENCE [LARGE SCALE GENOMIC DNA]</scope>
    <source>
        <strain evidence="3 6">JMUB3936</strain>
    </source>
</reference>
<feature type="domain" description="DUF5105" evidence="2">
    <location>
        <begin position="36"/>
        <end position="163"/>
    </location>
</feature>
<proteinExistence type="predicted"/>
<dbReference type="AlphaFoldDB" id="A0A134AKF7"/>
<dbReference type="EMBL" id="LSDD01000050">
    <property type="protein sequence ID" value="KXB68165.1"/>
    <property type="molecule type" value="Genomic_DNA"/>
</dbReference>
<reference evidence="5" key="2">
    <citation type="submission" date="2016-01" db="EMBL/GenBank/DDBJ databases">
        <authorList>
            <person name="Mitreva M."/>
            <person name="Pepin K.H."/>
            <person name="Mihindukulasuriya K.A."/>
            <person name="Fulton R."/>
            <person name="Fronick C."/>
            <person name="O'Laughlin M."/>
            <person name="Miner T."/>
            <person name="Herter B."/>
            <person name="Rosa B.A."/>
            <person name="Cordes M."/>
            <person name="Tomlinson C."/>
            <person name="Wollam A."/>
            <person name="Palsikar V.B."/>
            <person name="Mardis E.R."/>
            <person name="Wilson R.K."/>
        </authorList>
    </citation>
    <scope>NUCLEOTIDE SEQUENCE [LARGE SCALE GENOMIC DNA]</scope>
    <source>
        <strain evidence="5">KA00185</strain>
    </source>
</reference>
<dbReference type="Proteomes" id="UP000070483">
    <property type="component" value="Unassembled WGS sequence"/>
</dbReference>
<keyword evidence="1" id="KW-0732">Signal</keyword>
<keyword evidence="5" id="KW-1185">Reference proteome</keyword>
<evidence type="ECO:0000313" key="3">
    <source>
        <dbReference type="EMBL" id="BBM54340.1"/>
    </source>
</evidence>
<gene>
    <name evidence="4" type="ORF">HMPREF3180_00763</name>
    <name evidence="3" type="ORF">JMUB3936_0624</name>
</gene>
<evidence type="ECO:0000259" key="2">
    <source>
        <dbReference type="Pfam" id="PF17118"/>
    </source>
</evidence>
<evidence type="ECO:0000313" key="5">
    <source>
        <dbReference type="Proteomes" id="UP000070483"/>
    </source>
</evidence>
<dbReference type="Proteomes" id="UP000321944">
    <property type="component" value="Chromosome"/>
</dbReference>
<evidence type="ECO:0000313" key="6">
    <source>
        <dbReference type="Proteomes" id="UP000321944"/>
    </source>
</evidence>
<reference evidence="4" key="1">
    <citation type="submission" date="2016-01" db="EMBL/GenBank/DDBJ databases">
        <authorList>
            <person name="Oliw E.H."/>
        </authorList>
    </citation>
    <scope>NUCLEOTIDE SEQUENCE [LARGE SCALE GENOMIC DNA]</scope>
    <source>
        <strain evidence="4">KA00185</strain>
    </source>
</reference>
<feature type="chain" id="PRO_5044548510" description="DUF5105 domain-containing protein" evidence="1">
    <location>
        <begin position="23"/>
        <end position="176"/>
    </location>
</feature>
<accession>A0A134AKF7</accession>